<dbReference type="SUPFAM" id="SSF54928">
    <property type="entry name" value="RNA-binding domain, RBD"/>
    <property type="match status" value="1"/>
</dbReference>
<sequence length="396" mass="44450">MFPVCLRTTIRRSFSTITALESASVYRTVRVSNIPEGYNVNTVVNTLKANPVQAIIPFKDHMLVQFLDEGMARRCINHSNDTYKLSIDVPSPAFTSRDVSLLGTYNLSRTLVLKNLPADLDEPKLAEILSQREGIDAWRFYPSENSAVAHFLDIHSAFEARTECQKAGMSATFPHSGGDYLFPEWFPEEEDGQAFVETRVEISGIMNFPTLLVVRDWISKFERSSPACLIMTSFLQATKSERRGDFCMLTIQFATKELARKFVEDFSADAPYQNIQLSSRKIQDPLSRGMITAVGLGAQRTVCLKLSNKGPDSRRKEEYFYFFCQFGAVSGSFRDERYHECSKPLFIPFDSLQSALRCVLSVPQFKAAVLDHFPELKGAAITFAGISHLTPSPVPG</sequence>
<name>A0AA39P005_9AGAR</name>
<accession>A0AA39P005</accession>
<dbReference type="EMBL" id="JAUEPU010000159">
    <property type="protein sequence ID" value="KAK0475012.1"/>
    <property type="molecule type" value="Genomic_DNA"/>
</dbReference>
<dbReference type="InterPro" id="IPR035979">
    <property type="entry name" value="RBD_domain_sf"/>
</dbReference>
<organism evidence="1 2">
    <name type="scientific">Armillaria luteobubalina</name>
    <dbReference type="NCBI Taxonomy" id="153913"/>
    <lineage>
        <taxon>Eukaryota</taxon>
        <taxon>Fungi</taxon>
        <taxon>Dikarya</taxon>
        <taxon>Basidiomycota</taxon>
        <taxon>Agaricomycotina</taxon>
        <taxon>Agaricomycetes</taxon>
        <taxon>Agaricomycetidae</taxon>
        <taxon>Agaricales</taxon>
        <taxon>Marasmiineae</taxon>
        <taxon>Physalacriaceae</taxon>
        <taxon>Armillaria</taxon>
    </lineage>
</organism>
<evidence type="ECO:0000313" key="1">
    <source>
        <dbReference type="EMBL" id="KAK0475012.1"/>
    </source>
</evidence>
<comment type="caution">
    <text evidence="1">The sequence shown here is derived from an EMBL/GenBank/DDBJ whole genome shotgun (WGS) entry which is preliminary data.</text>
</comment>
<gene>
    <name evidence="1" type="ORF">EDD18DRAFT_1219341</name>
</gene>
<reference evidence="1" key="1">
    <citation type="submission" date="2023-06" db="EMBL/GenBank/DDBJ databases">
        <authorList>
            <consortium name="Lawrence Berkeley National Laboratory"/>
            <person name="Ahrendt S."/>
            <person name="Sahu N."/>
            <person name="Indic B."/>
            <person name="Wong-Bajracharya J."/>
            <person name="Merenyi Z."/>
            <person name="Ke H.-M."/>
            <person name="Monk M."/>
            <person name="Kocsube S."/>
            <person name="Drula E."/>
            <person name="Lipzen A."/>
            <person name="Balint B."/>
            <person name="Henrissat B."/>
            <person name="Andreopoulos B."/>
            <person name="Martin F.M."/>
            <person name="Harder C.B."/>
            <person name="Rigling D."/>
            <person name="Ford K.L."/>
            <person name="Foster G.D."/>
            <person name="Pangilinan J."/>
            <person name="Papanicolaou A."/>
            <person name="Barry K."/>
            <person name="LaButti K."/>
            <person name="Viragh M."/>
            <person name="Koriabine M."/>
            <person name="Yan M."/>
            <person name="Riley R."/>
            <person name="Champramary S."/>
            <person name="Plett K.L."/>
            <person name="Tsai I.J."/>
            <person name="Slot J."/>
            <person name="Sipos G."/>
            <person name="Plett J."/>
            <person name="Nagy L.G."/>
            <person name="Grigoriev I.V."/>
        </authorList>
    </citation>
    <scope>NUCLEOTIDE SEQUENCE</scope>
    <source>
        <strain evidence="1">HWK02</strain>
    </source>
</reference>
<protein>
    <recommendedName>
        <fullName evidence="3">RRM domain-containing protein</fullName>
    </recommendedName>
</protein>
<proteinExistence type="predicted"/>
<keyword evidence="2" id="KW-1185">Reference proteome</keyword>
<dbReference type="Proteomes" id="UP001175228">
    <property type="component" value="Unassembled WGS sequence"/>
</dbReference>
<evidence type="ECO:0000313" key="2">
    <source>
        <dbReference type="Proteomes" id="UP001175228"/>
    </source>
</evidence>
<dbReference type="GO" id="GO:0003676">
    <property type="term" value="F:nucleic acid binding"/>
    <property type="evidence" value="ECO:0007669"/>
    <property type="project" value="InterPro"/>
</dbReference>
<dbReference type="AlphaFoldDB" id="A0AA39P005"/>
<evidence type="ECO:0008006" key="3">
    <source>
        <dbReference type="Google" id="ProtNLM"/>
    </source>
</evidence>